<dbReference type="EMBL" id="FUKJ01000034">
    <property type="protein sequence ID" value="SJM89712.1"/>
    <property type="molecule type" value="Genomic_DNA"/>
</dbReference>
<dbReference type="OrthoDB" id="5574065at2"/>
<reference evidence="2" key="1">
    <citation type="submission" date="2017-02" db="EMBL/GenBank/DDBJ databases">
        <authorList>
            <person name="Daims H."/>
        </authorList>
    </citation>
    <scope>NUCLEOTIDE SEQUENCE [LARGE SCALE GENOMIC DNA]</scope>
</reference>
<organism evidence="1 2">
    <name type="scientific">Crenothrix polyspora</name>
    <dbReference type="NCBI Taxonomy" id="360316"/>
    <lineage>
        <taxon>Bacteria</taxon>
        <taxon>Pseudomonadati</taxon>
        <taxon>Pseudomonadota</taxon>
        <taxon>Gammaproteobacteria</taxon>
        <taxon>Methylococcales</taxon>
        <taxon>Crenotrichaceae</taxon>
        <taxon>Crenothrix</taxon>
    </lineage>
</organism>
<accession>A0A1R4H0I3</accession>
<evidence type="ECO:0008006" key="3">
    <source>
        <dbReference type="Google" id="ProtNLM"/>
    </source>
</evidence>
<keyword evidence="2" id="KW-1185">Reference proteome</keyword>
<proteinExistence type="predicted"/>
<sequence>MNIFNKLRMATSLSAAIVITGCGGYGNGAYGNNGGGMYGNNGDYGLGSIANSALGGGIGGAVLTSIIQSMGNNVLNGQIGSQISQSDQNFRLQQLGGAVHSGAINQAQQWTNPQTGNMLALNPVGQQSINPQTRQRCQNLQESAILPSGERVTETRLACLNPQTGKWNLVQ</sequence>
<dbReference type="Proteomes" id="UP000195442">
    <property type="component" value="Unassembled WGS sequence"/>
</dbReference>
<dbReference type="PROSITE" id="PS51257">
    <property type="entry name" value="PROKAR_LIPOPROTEIN"/>
    <property type="match status" value="1"/>
</dbReference>
<gene>
    <name evidence="1" type="ORF">CRENPOLYSF2_1290002</name>
</gene>
<dbReference type="RefSeq" id="WP_087145759.1">
    <property type="nucleotide sequence ID" value="NZ_FUKJ01000034.1"/>
</dbReference>
<evidence type="ECO:0000313" key="1">
    <source>
        <dbReference type="EMBL" id="SJM89712.1"/>
    </source>
</evidence>
<protein>
    <recommendedName>
        <fullName evidence="3">Surface antigen domain-containing protein</fullName>
    </recommendedName>
</protein>
<dbReference type="AlphaFoldDB" id="A0A1R4H0I3"/>
<evidence type="ECO:0000313" key="2">
    <source>
        <dbReference type="Proteomes" id="UP000195442"/>
    </source>
</evidence>
<name>A0A1R4H0I3_9GAMM</name>